<dbReference type="Pfam" id="PF09972">
    <property type="entry name" value="DUF2207"/>
    <property type="match status" value="1"/>
</dbReference>
<reference evidence="5" key="1">
    <citation type="submission" date="2020-10" db="EMBL/GenBank/DDBJ databases">
        <authorList>
            <person name="Gilroy R."/>
        </authorList>
    </citation>
    <scope>NUCLEOTIDE SEQUENCE</scope>
    <source>
        <strain evidence="5">ChiBcec16-1751</strain>
    </source>
</reference>
<keyword evidence="2" id="KW-0472">Membrane</keyword>
<comment type="caution">
    <text evidence="5">The sequence shown here is derived from an EMBL/GenBank/DDBJ whole genome shotgun (WGS) entry which is preliminary data.</text>
</comment>
<dbReference type="EMBL" id="DVJJ01000020">
    <property type="protein sequence ID" value="HIS63947.1"/>
    <property type="molecule type" value="Genomic_DNA"/>
</dbReference>
<evidence type="ECO:0000256" key="3">
    <source>
        <dbReference type="SAM" id="SignalP"/>
    </source>
</evidence>
<evidence type="ECO:0000313" key="5">
    <source>
        <dbReference type="EMBL" id="HIS63947.1"/>
    </source>
</evidence>
<keyword evidence="2" id="KW-0812">Transmembrane</keyword>
<feature type="chain" id="PRO_5039000566" evidence="3">
    <location>
        <begin position="21"/>
        <end position="627"/>
    </location>
</feature>
<feature type="compositionally biased region" description="Low complexity" evidence="1">
    <location>
        <begin position="22"/>
        <end position="56"/>
    </location>
</feature>
<feature type="signal peptide" evidence="3">
    <location>
        <begin position="1"/>
        <end position="20"/>
    </location>
</feature>
<keyword evidence="3" id="KW-0732">Signal</keyword>
<dbReference type="InterPro" id="IPR018702">
    <property type="entry name" value="DUF2207"/>
</dbReference>
<gene>
    <name evidence="5" type="ORF">IAA83_01075</name>
</gene>
<feature type="region of interest" description="Disordered" evidence="1">
    <location>
        <begin position="22"/>
        <end position="92"/>
    </location>
</feature>
<protein>
    <submittedName>
        <fullName evidence="5">DUF2207 domain-containing protein</fullName>
    </submittedName>
</protein>
<feature type="compositionally biased region" description="Low complexity" evidence="1">
    <location>
        <begin position="69"/>
        <end position="92"/>
    </location>
</feature>
<evidence type="ECO:0000256" key="1">
    <source>
        <dbReference type="SAM" id="MobiDB-lite"/>
    </source>
</evidence>
<dbReference type="Proteomes" id="UP000886741">
    <property type="component" value="Unassembled WGS sequence"/>
</dbReference>
<reference evidence="5" key="2">
    <citation type="journal article" date="2021" name="PeerJ">
        <title>Extensive microbial diversity within the chicken gut microbiome revealed by metagenomics and culture.</title>
        <authorList>
            <person name="Gilroy R."/>
            <person name="Ravi A."/>
            <person name="Getino M."/>
            <person name="Pursley I."/>
            <person name="Horton D.L."/>
            <person name="Alikhan N.F."/>
            <person name="Baker D."/>
            <person name="Gharbi K."/>
            <person name="Hall N."/>
            <person name="Watson M."/>
            <person name="Adriaenssens E.M."/>
            <person name="Foster-Nyarko E."/>
            <person name="Jarju S."/>
            <person name="Secka A."/>
            <person name="Antonio M."/>
            <person name="Oren A."/>
            <person name="Chaudhuri R.R."/>
            <person name="La Ragione R."/>
            <person name="Hildebrand F."/>
            <person name="Pallen M.J."/>
        </authorList>
    </citation>
    <scope>NUCLEOTIDE SEQUENCE</scope>
    <source>
        <strain evidence="5">ChiBcec16-1751</strain>
    </source>
</reference>
<evidence type="ECO:0000259" key="4">
    <source>
        <dbReference type="Pfam" id="PF09972"/>
    </source>
</evidence>
<accession>A0A9D1F7I9</accession>
<organism evidence="5 6">
    <name type="scientific">Candidatus Avoscillospira avistercoris</name>
    <dbReference type="NCBI Taxonomy" id="2840707"/>
    <lineage>
        <taxon>Bacteria</taxon>
        <taxon>Bacillati</taxon>
        <taxon>Bacillota</taxon>
        <taxon>Clostridia</taxon>
        <taxon>Eubacteriales</taxon>
        <taxon>Oscillospiraceae</taxon>
        <taxon>Oscillospiraceae incertae sedis</taxon>
        <taxon>Candidatus Avoscillospira</taxon>
    </lineage>
</organism>
<feature type="transmembrane region" description="Helical" evidence="2">
    <location>
        <begin position="284"/>
        <end position="302"/>
    </location>
</feature>
<proteinExistence type="predicted"/>
<feature type="transmembrane region" description="Helical" evidence="2">
    <location>
        <begin position="486"/>
        <end position="504"/>
    </location>
</feature>
<feature type="transmembrane region" description="Helical" evidence="2">
    <location>
        <begin position="424"/>
        <end position="444"/>
    </location>
</feature>
<evidence type="ECO:0000256" key="2">
    <source>
        <dbReference type="SAM" id="Phobius"/>
    </source>
</evidence>
<feature type="domain" description="DUF2207" evidence="4">
    <location>
        <begin position="99"/>
        <end position="230"/>
    </location>
</feature>
<feature type="transmembrane region" description="Helical" evidence="2">
    <location>
        <begin position="456"/>
        <end position="479"/>
    </location>
</feature>
<dbReference type="AlphaFoldDB" id="A0A9D1F7I9"/>
<keyword evidence="2" id="KW-1133">Transmembrane helix</keyword>
<evidence type="ECO:0000313" key="6">
    <source>
        <dbReference type="Proteomes" id="UP000886741"/>
    </source>
</evidence>
<name>A0A9D1F7I9_9FIRM</name>
<sequence>MKQWIAALLCALVLVQPVLATGTGNDADTTNGETAGETADNAADTAGDDAGAVGDSSTDRIPSADPDSTTATGGTTGTNTNTGTTTGTTGNTVDAKTATITNFNAQWAVDAKGRATATIRVDMNLPSTVTQLDFPIGNGVNAQLSGYSDVETVDITDGKALRLVADPGFTGVQTFTLSYAVENAIKVTETGQKLELDLMAPGWAWPMEQASFTLTMPAVFTGEPTYVGGYYADLVADYMTLEQTDTTITGTYKEPLRDHESLKISLDLPAEYITIRSASGISKVVTLSVTILLAVLALLYWYKTLCNGKMKIVSRTMAPDGVGAGELPLLLMGGRPRLSLQVAQWASLGYLVMGYDQRGRVVLQKTMDMGTERRQSDQVTFQKLFGENKVCEGEGRRFATLADWYAHNMERSCRRRYFSRTSGAPLILYLLGVISCAVALFGAASAGLPAGKLRGLLLALVAVLGLAAGVSATISAIMATRRQFQPVVLGVFLPLVALVLAVVWGGVLPMVIAFATVIFGAVSTMRGGRRSAAGQNITAQALGFRRYIQYLSTHQLTMQLRDNGLYFYDLLPFTEAMGLSDDLASRVGRFQMEPCPWFRARRKQPQTPPGFTAAFQDMLRRMDNSGR</sequence>